<proteinExistence type="predicted"/>
<dbReference type="InterPro" id="IPR013103">
    <property type="entry name" value="RVT_2"/>
</dbReference>
<accession>A0A371G625</accession>
<protein>
    <submittedName>
        <fullName evidence="2">Copia protein</fullName>
    </submittedName>
</protein>
<gene>
    <name evidence="2" type="primary">GIP</name>
    <name evidence="2" type="ORF">CR513_32697</name>
</gene>
<dbReference type="OrthoDB" id="1435079at2759"/>
<reference evidence="2" key="1">
    <citation type="submission" date="2018-05" db="EMBL/GenBank/DDBJ databases">
        <title>Draft genome of Mucuna pruriens seed.</title>
        <authorList>
            <person name="Nnadi N.E."/>
            <person name="Vos R."/>
            <person name="Hasami M.H."/>
            <person name="Devisetty U.K."/>
            <person name="Aguiy J.C."/>
        </authorList>
    </citation>
    <scope>NUCLEOTIDE SEQUENCE [LARGE SCALE GENOMIC DNA]</scope>
    <source>
        <strain evidence="2">JCA_2017</strain>
    </source>
</reference>
<dbReference type="EMBL" id="QJKJ01006639">
    <property type="protein sequence ID" value="RDX86020.1"/>
    <property type="molecule type" value="Genomic_DNA"/>
</dbReference>
<comment type="caution">
    <text evidence="2">The sequence shown here is derived from an EMBL/GenBank/DDBJ whole genome shotgun (WGS) entry which is preliminary data.</text>
</comment>
<name>A0A371G625_MUCPR</name>
<feature type="domain" description="Reverse transcriptase Ty1/copia-type" evidence="1">
    <location>
        <begin position="36"/>
        <end position="108"/>
    </location>
</feature>
<organism evidence="2 3">
    <name type="scientific">Mucuna pruriens</name>
    <name type="common">Velvet bean</name>
    <name type="synonym">Dolichos pruriens</name>
    <dbReference type="NCBI Taxonomy" id="157652"/>
    <lineage>
        <taxon>Eukaryota</taxon>
        <taxon>Viridiplantae</taxon>
        <taxon>Streptophyta</taxon>
        <taxon>Embryophyta</taxon>
        <taxon>Tracheophyta</taxon>
        <taxon>Spermatophyta</taxon>
        <taxon>Magnoliopsida</taxon>
        <taxon>eudicotyledons</taxon>
        <taxon>Gunneridae</taxon>
        <taxon>Pentapetalae</taxon>
        <taxon>rosids</taxon>
        <taxon>fabids</taxon>
        <taxon>Fabales</taxon>
        <taxon>Fabaceae</taxon>
        <taxon>Papilionoideae</taxon>
        <taxon>50 kb inversion clade</taxon>
        <taxon>NPAAA clade</taxon>
        <taxon>indigoferoid/millettioid clade</taxon>
        <taxon>Phaseoleae</taxon>
        <taxon>Mucuna</taxon>
    </lineage>
</organism>
<keyword evidence="3" id="KW-1185">Reference proteome</keyword>
<evidence type="ECO:0000259" key="1">
    <source>
        <dbReference type="Pfam" id="PF07727"/>
    </source>
</evidence>
<evidence type="ECO:0000313" key="2">
    <source>
        <dbReference type="EMBL" id="RDX86020.1"/>
    </source>
</evidence>
<dbReference type="AlphaFoldDB" id="A0A371G625"/>
<dbReference type="Pfam" id="PF07727">
    <property type="entry name" value="RVT_2"/>
    <property type="match status" value="1"/>
</dbReference>
<feature type="non-terminal residue" evidence="2">
    <location>
        <position position="1"/>
    </location>
</feature>
<evidence type="ECO:0000313" key="3">
    <source>
        <dbReference type="Proteomes" id="UP000257109"/>
    </source>
</evidence>
<sequence>MFNTKSKQDLPSRINLNLLCFLKLNPKSIDNALLDKDKPIIKTKWVLRNKLIEIGKVVRNKAKLEGIDSIETFTPIAKLEVIHILLSFASHNHVRLHQMDVKCSFFNEAYLWDQTSTLCLVEKLSYFLMENVFTREKVDTTLFCKNYDSHFITVQIYVDDVIFGATDESLCEEFSKLMQKEF</sequence>
<dbReference type="Proteomes" id="UP000257109">
    <property type="component" value="Unassembled WGS sequence"/>
</dbReference>
<dbReference type="STRING" id="157652.A0A371G625"/>